<proteinExistence type="predicted"/>
<evidence type="ECO:0000256" key="2">
    <source>
        <dbReference type="SAM" id="Phobius"/>
    </source>
</evidence>
<keyword evidence="4" id="KW-1185">Reference proteome</keyword>
<feature type="region of interest" description="Disordered" evidence="1">
    <location>
        <begin position="91"/>
        <end position="116"/>
    </location>
</feature>
<feature type="transmembrane region" description="Helical" evidence="2">
    <location>
        <begin position="15"/>
        <end position="33"/>
    </location>
</feature>
<keyword evidence="2" id="KW-0812">Transmembrane</keyword>
<evidence type="ECO:0000313" key="4">
    <source>
        <dbReference type="Proteomes" id="UP000617340"/>
    </source>
</evidence>
<comment type="caution">
    <text evidence="3">The sequence shown here is derived from an EMBL/GenBank/DDBJ whole genome shotgun (WGS) entry which is preliminary data.</text>
</comment>
<evidence type="ECO:0000313" key="3">
    <source>
        <dbReference type="EMBL" id="KAF7405820.1"/>
    </source>
</evidence>
<protein>
    <submittedName>
        <fullName evidence="3">Uncharacterized protein</fullName>
    </submittedName>
</protein>
<dbReference type="AlphaFoldDB" id="A0A834KFS2"/>
<dbReference type="Proteomes" id="UP000617340">
    <property type="component" value="Unassembled WGS sequence"/>
</dbReference>
<evidence type="ECO:0000256" key="1">
    <source>
        <dbReference type="SAM" id="MobiDB-lite"/>
    </source>
</evidence>
<sequence length="116" mass="13385">MNDQLLAYLQAHRQYMAYLLHPTAFNISLAFPFSMEKEAALKMNNGDDVPRDEESFRNFGVHRKLTLVSPIIQIGLPDQAIAMRGRRRLKEKGRVSVEKKENQDDLSIVTKKKKNN</sequence>
<feature type="compositionally biased region" description="Basic and acidic residues" evidence="1">
    <location>
        <begin position="92"/>
        <end position="103"/>
    </location>
</feature>
<keyword evidence="2" id="KW-1133">Transmembrane helix</keyword>
<organism evidence="3 4">
    <name type="scientific">Vespula germanica</name>
    <name type="common">German yellow jacket</name>
    <name type="synonym">Paravespula germanica</name>
    <dbReference type="NCBI Taxonomy" id="30212"/>
    <lineage>
        <taxon>Eukaryota</taxon>
        <taxon>Metazoa</taxon>
        <taxon>Ecdysozoa</taxon>
        <taxon>Arthropoda</taxon>
        <taxon>Hexapoda</taxon>
        <taxon>Insecta</taxon>
        <taxon>Pterygota</taxon>
        <taxon>Neoptera</taxon>
        <taxon>Endopterygota</taxon>
        <taxon>Hymenoptera</taxon>
        <taxon>Apocrita</taxon>
        <taxon>Aculeata</taxon>
        <taxon>Vespoidea</taxon>
        <taxon>Vespidae</taxon>
        <taxon>Vespinae</taxon>
        <taxon>Vespula</taxon>
    </lineage>
</organism>
<reference evidence="3" key="1">
    <citation type="journal article" date="2020" name="G3 (Bethesda)">
        <title>High-Quality Assemblies for Three Invasive Social Wasps from the &lt;i&gt;Vespula&lt;/i&gt; Genus.</title>
        <authorList>
            <person name="Harrop T.W.R."/>
            <person name="Guhlin J."/>
            <person name="McLaughlin G.M."/>
            <person name="Permina E."/>
            <person name="Stockwell P."/>
            <person name="Gilligan J."/>
            <person name="Le Lec M.F."/>
            <person name="Gruber M.A.M."/>
            <person name="Quinn O."/>
            <person name="Lovegrove M."/>
            <person name="Duncan E.J."/>
            <person name="Remnant E.J."/>
            <person name="Van Eeckhoven J."/>
            <person name="Graham B."/>
            <person name="Knapp R.A."/>
            <person name="Langford K.W."/>
            <person name="Kronenberg Z."/>
            <person name="Press M.O."/>
            <person name="Eacker S.M."/>
            <person name="Wilson-Rankin E.E."/>
            <person name="Purcell J."/>
            <person name="Lester P.J."/>
            <person name="Dearden P.K."/>
        </authorList>
    </citation>
    <scope>NUCLEOTIDE SEQUENCE</scope>
    <source>
        <strain evidence="3">Linc-1</strain>
    </source>
</reference>
<dbReference type="EMBL" id="JACSDZ010000004">
    <property type="protein sequence ID" value="KAF7405820.1"/>
    <property type="molecule type" value="Genomic_DNA"/>
</dbReference>
<keyword evidence="2" id="KW-0472">Membrane</keyword>
<name>A0A834KFS2_VESGE</name>
<gene>
    <name evidence="3" type="ORF">HZH68_005189</name>
</gene>
<accession>A0A834KFS2</accession>